<proteinExistence type="predicted"/>
<evidence type="ECO:0000313" key="1">
    <source>
        <dbReference type="EMBL" id="VEN73805.1"/>
    </source>
</evidence>
<sequence>MKDRKTNMRIAKPIMDISENWDIPLKKTSSLWPSVGGVVYGKVPVVCGIGPTARDLYTPQESVNRTSLIQRTLLLAEFLVKTL</sequence>
<name>A0A484HGJ8_9BACT</name>
<protein>
    <submittedName>
        <fullName evidence="1">Uncharacterized protein</fullName>
    </submittedName>
</protein>
<dbReference type="AlphaFoldDB" id="A0A484HGJ8"/>
<gene>
    <name evidence="1" type="ORF">EPICR_20275</name>
</gene>
<organism evidence="1">
    <name type="scientific">uncultured Desulfobacteraceae bacterium</name>
    <dbReference type="NCBI Taxonomy" id="218296"/>
    <lineage>
        <taxon>Bacteria</taxon>
        <taxon>Pseudomonadati</taxon>
        <taxon>Thermodesulfobacteriota</taxon>
        <taxon>Desulfobacteria</taxon>
        <taxon>Desulfobacterales</taxon>
        <taxon>Desulfobacteraceae</taxon>
        <taxon>environmental samples</taxon>
    </lineage>
</organism>
<reference evidence="1" key="1">
    <citation type="submission" date="2019-01" db="EMBL/GenBank/DDBJ databases">
        <authorList>
            <consortium name="Genoscope - CEA"/>
            <person name="William W."/>
        </authorList>
    </citation>
    <scope>NUCLEOTIDE SEQUENCE</scope>
    <source>
        <strain evidence="1">CR-1</strain>
    </source>
</reference>
<accession>A0A484HGJ8</accession>
<dbReference type="EMBL" id="CAACVI010000012">
    <property type="protein sequence ID" value="VEN73805.1"/>
    <property type="molecule type" value="Genomic_DNA"/>
</dbReference>